<dbReference type="RefSeq" id="WP_132849691.1">
    <property type="nucleotide sequence ID" value="NZ_CP058648.1"/>
</dbReference>
<keyword evidence="2" id="KW-0472">Membrane</keyword>
<dbReference type="Proteomes" id="UP000295504">
    <property type="component" value="Unassembled WGS sequence"/>
</dbReference>
<sequence>MYNKIEKNNDSDILNILVLGFFLYLFLSRDKSKLNITKKLSFKEIDTDSIDKKAKLLNRIKGYMDTDEQKIIHRAEIILQLIGNAKLLFQTDEIVNANIRNSSLTLDDRKRNMLIDLSEFIDDEKRDVIHQAIDMDVQVKKFTNKLKDLQTINSQGTGLTMDHIEKYIDVIEPFLDKEISTKISEGKKLLSMLKLYKSIEEKGTINEIDIIEMLKPYIAEEQRENLSRMVNIMKVVSSISMDDKPKENEQLIESQPKPEDKKDDSINIISS</sequence>
<keyword evidence="4" id="KW-1185">Reference proteome</keyword>
<keyword evidence="2" id="KW-1133">Transmembrane helix</keyword>
<gene>
    <name evidence="3" type="ORF">EDD79_10609</name>
</gene>
<evidence type="ECO:0000313" key="3">
    <source>
        <dbReference type="EMBL" id="TCP95407.1"/>
    </source>
</evidence>
<dbReference type="OrthoDB" id="1951630at2"/>
<name>A0A4R2SY27_9FIRM</name>
<comment type="caution">
    <text evidence="3">The sequence shown here is derived from an EMBL/GenBank/DDBJ whole genome shotgun (WGS) entry which is preliminary data.</text>
</comment>
<accession>A0A4R2SY27</accession>
<dbReference type="EMBL" id="SLYC01000060">
    <property type="protein sequence ID" value="TCP95407.1"/>
    <property type="molecule type" value="Genomic_DNA"/>
</dbReference>
<keyword evidence="2" id="KW-0812">Transmembrane</keyword>
<protein>
    <submittedName>
        <fullName evidence="3">Uncharacterized protein</fullName>
    </submittedName>
</protein>
<evidence type="ECO:0000256" key="1">
    <source>
        <dbReference type="SAM" id="MobiDB-lite"/>
    </source>
</evidence>
<proteinExistence type="predicted"/>
<evidence type="ECO:0000256" key="2">
    <source>
        <dbReference type="SAM" id="Phobius"/>
    </source>
</evidence>
<feature type="region of interest" description="Disordered" evidence="1">
    <location>
        <begin position="242"/>
        <end position="271"/>
    </location>
</feature>
<reference evidence="3 4" key="1">
    <citation type="submission" date="2019-03" db="EMBL/GenBank/DDBJ databases">
        <title>Genomic Encyclopedia of Type Strains, Phase IV (KMG-IV): sequencing the most valuable type-strain genomes for metagenomic binning, comparative biology and taxonomic classification.</title>
        <authorList>
            <person name="Goeker M."/>
        </authorList>
    </citation>
    <scope>NUCLEOTIDE SEQUENCE [LARGE SCALE GENOMIC DNA]</scope>
    <source>
        <strain evidence="3 4">DSM 100013</strain>
    </source>
</reference>
<evidence type="ECO:0000313" key="4">
    <source>
        <dbReference type="Proteomes" id="UP000295504"/>
    </source>
</evidence>
<dbReference type="AlphaFoldDB" id="A0A4R2SY27"/>
<feature type="transmembrane region" description="Helical" evidence="2">
    <location>
        <begin position="12"/>
        <end position="28"/>
    </location>
</feature>
<feature type="compositionally biased region" description="Basic and acidic residues" evidence="1">
    <location>
        <begin position="256"/>
        <end position="265"/>
    </location>
</feature>
<organism evidence="3 4">
    <name type="scientific">Serpentinicella alkaliphila</name>
    <dbReference type="NCBI Taxonomy" id="1734049"/>
    <lineage>
        <taxon>Bacteria</taxon>
        <taxon>Bacillati</taxon>
        <taxon>Bacillota</taxon>
        <taxon>Clostridia</taxon>
        <taxon>Peptostreptococcales</taxon>
        <taxon>Natronincolaceae</taxon>
        <taxon>Serpentinicella</taxon>
    </lineage>
</organism>